<evidence type="ECO:0000313" key="2">
    <source>
        <dbReference type="Proteomes" id="UP000001611"/>
    </source>
</evidence>
<dbReference type="RefSeq" id="XP_009650011.1">
    <property type="nucleotide sequence ID" value="XM_009651716.1"/>
</dbReference>
<dbReference type="HOGENOM" id="CLU_1918679_0_0_1"/>
<organism evidence="1 2">
    <name type="scientific">Verticillium dahliae (strain VdLs.17 / ATCC MYA-4575 / FGSC 10137)</name>
    <name type="common">Verticillium wilt</name>
    <dbReference type="NCBI Taxonomy" id="498257"/>
    <lineage>
        <taxon>Eukaryota</taxon>
        <taxon>Fungi</taxon>
        <taxon>Dikarya</taxon>
        <taxon>Ascomycota</taxon>
        <taxon>Pezizomycotina</taxon>
        <taxon>Sordariomycetes</taxon>
        <taxon>Hypocreomycetidae</taxon>
        <taxon>Glomerellales</taxon>
        <taxon>Plectosphaerellaceae</taxon>
        <taxon>Verticillium</taxon>
    </lineage>
</organism>
<accession>G2WS06</accession>
<dbReference type="InParanoid" id="G2WS06"/>
<sequence>MRGPCPGHSSRPFFKAIGQVRDKSGRVQQQGQQRLVNVGMAKCYLSFRTLVASHSAAPRVWEMKNVAGSSEPGQTPLRGLLHLLAALVVVQVRGPRLLGRLYMYLYRRQWVKGMLAETMVGVFAVMRTPRSL</sequence>
<evidence type="ECO:0000313" key="1">
    <source>
        <dbReference type="EMBL" id="EGY13657.1"/>
    </source>
</evidence>
<reference evidence="1 2" key="1">
    <citation type="submission" date="2008-03" db="EMBL/GenBank/DDBJ databases">
        <title>The Genome Sequence of Verticillium dahliae VdLs.17.</title>
        <authorList>
            <consortium name="The Broad Institute Genome Sequencing Platform"/>
            <person name="Ma L.-J.J."/>
            <person name="Klosterman S.J."/>
            <person name="Subbarao K."/>
            <person name="Dobinson K."/>
            <person name="Veronese P."/>
            <person name="Kang S."/>
            <person name="Gold S.E."/>
            <person name="Young S."/>
            <person name="Jaffe D."/>
            <person name="Gnerre S."/>
            <person name="Berlin A."/>
            <person name="Heiman D."/>
            <person name="Hepburn T."/>
            <person name="Sykes S."/>
            <person name="Alvarado L."/>
            <person name="Kodira C.D."/>
            <person name="Lander E."/>
            <person name="Galagan J."/>
            <person name="Nusbaum C."/>
            <person name="Birren B."/>
        </authorList>
    </citation>
    <scope>NUCLEOTIDE SEQUENCE [LARGE SCALE GENOMIC DNA]</scope>
    <source>
        <strain evidence="2">VdLs.17 / ATCC MYA-4575 / FGSC 10137</strain>
    </source>
</reference>
<dbReference type="GeneID" id="20701802"/>
<dbReference type="KEGG" id="vda:VDAG_00339"/>
<dbReference type="EMBL" id="DS572695">
    <property type="protein sequence ID" value="EGY13657.1"/>
    <property type="molecule type" value="Genomic_DNA"/>
</dbReference>
<dbReference type="Proteomes" id="UP000001611">
    <property type="component" value="Chromosome 2"/>
</dbReference>
<dbReference type="AlphaFoldDB" id="G2WS06"/>
<keyword evidence="2" id="KW-1185">Reference proteome</keyword>
<gene>
    <name evidence="1" type="ORF">VDAG_00339</name>
</gene>
<name>G2WS06_VERDV</name>
<proteinExistence type="predicted"/>
<protein>
    <submittedName>
        <fullName evidence="1">Uncharacterized protein</fullName>
    </submittedName>
</protein>